<proteinExistence type="predicted"/>
<accession>A0A212R2J6</accession>
<dbReference type="AlphaFoldDB" id="A0A212R2J6"/>
<evidence type="ECO:0000313" key="1">
    <source>
        <dbReference type="EMBL" id="SNB66101.1"/>
    </source>
</evidence>
<sequence>MPRAPFAWSGDLTEEEIRQILREGDPEERARLIGRIVSEAPFEEIWRYVTPAEIAANWPVVRRYIWPPDLREIWEWGLRVWGYEVASDAPSGEGA</sequence>
<dbReference type="EMBL" id="FYEK01000028">
    <property type="protein sequence ID" value="SNB66101.1"/>
    <property type="molecule type" value="Genomic_DNA"/>
</dbReference>
<name>A0A212R2J6_9CHLR</name>
<reference evidence="2" key="1">
    <citation type="submission" date="2017-06" db="EMBL/GenBank/DDBJ databases">
        <authorList>
            <person name="Varghese N."/>
            <person name="Submissions S."/>
        </authorList>
    </citation>
    <scope>NUCLEOTIDE SEQUENCE [LARGE SCALE GENOMIC DNA]</scope>
    <source>
        <strain evidence="2">JAD2</strain>
    </source>
</reference>
<dbReference type="OrthoDB" id="583610at2"/>
<evidence type="ECO:0000313" key="2">
    <source>
        <dbReference type="Proteomes" id="UP000197025"/>
    </source>
</evidence>
<gene>
    <name evidence="1" type="ORF">SAMN02746019_00000590</name>
</gene>
<protein>
    <submittedName>
        <fullName evidence="1">Uncharacterized protein</fullName>
    </submittedName>
</protein>
<dbReference type="Proteomes" id="UP000197025">
    <property type="component" value="Unassembled WGS sequence"/>
</dbReference>
<organism evidence="1 2">
    <name type="scientific">Thermoflexus hugenholtzii JAD2</name>
    <dbReference type="NCBI Taxonomy" id="877466"/>
    <lineage>
        <taxon>Bacteria</taxon>
        <taxon>Bacillati</taxon>
        <taxon>Chloroflexota</taxon>
        <taxon>Thermoflexia</taxon>
        <taxon>Thermoflexales</taxon>
        <taxon>Thermoflexaceae</taxon>
        <taxon>Thermoflexus</taxon>
    </lineage>
</organism>
<keyword evidence="2" id="KW-1185">Reference proteome</keyword>
<dbReference type="InParanoid" id="A0A212R2J6"/>
<dbReference type="RefSeq" id="WP_159461649.1">
    <property type="nucleotide sequence ID" value="NZ_FYEK01000028.1"/>
</dbReference>